<dbReference type="STRING" id="1806994.A0A507C5T6"/>
<dbReference type="InterPro" id="IPR010286">
    <property type="entry name" value="METTL16/RlmF"/>
</dbReference>
<feature type="binding site" evidence="5">
    <location>
        <position position="101"/>
    </location>
    <ligand>
        <name>S-adenosyl-L-methionine</name>
        <dbReference type="ChEBI" id="CHEBI:59789"/>
    </ligand>
</feature>
<proteinExistence type="inferred from homology"/>
<reference evidence="6 7" key="1">
    <citation type="journal article" date="2019" name="Sci. Rep.">
        <title>Comparative genomics of chytrid fungi reveal insights into the obligate biotrophic and pathogenic lifestyle of Synchytrium endobioticum.</title>
        <authorList>
            <person name="van de Vossenberg B.T.L.H."/>
            <person name="Warris S."/>
            <person name="Nguyen H.D.T."/>
            <person name="van Gent-Pelzer M.P.E."/>
            <person name="Joly D.L."/>
            <person name="van de Geest H.C."/>
            <person name="Bonants P.J.M."/>
            <person name="Smith D.S."/>
            <person name="Levesque C.A."/>
            <person name="van der Lee T.A.J."/>
        </authorList>
    </citation>
    <scope>NUCLEOTIDE SEQUENCE [LARGE SCALE GENOMIC DNA]</scope>
    <source>
        <strain evidence="6 7">JEL517</strain>
    </source>
</reference>
<dbReference type="GO" id="GO:0070475">
    <property type="term" value="P:rRNA base methylation"/>
    <property type="evidence" value="ECO:0007669"/>
    <property type="project" value="TreeGrafter"/>
</dbReference>
<evidence type="ECO:0000256" key="4">
    <source>
        <dbReference type="ARBA" id="ARBA00022691"/>
    </source>
</evidence>
<gene>
    <name evidence="6" type="ORF">SmJEL517_g03752</name>
</gene>
<dbReference type="AlphaFoldDB" id="A0A507C5T6"/>
<dbReference type="EMBL" id="QEAO01000021">
    <property type="protein sequence ID" value="TPX33336.1"/>
    <property type="molecule type" value="Genomic_DNA"/>
</dbReference>
<keyword evidence="2" id="KW-0489">Methyltransferase</keyword>
<dbReference type="SUPFAM" id="SSF53335">
    <property type="entry name" value="S-adenosyl-L-methionine-dependent methyltransferases"/>
    <property type="match status" value="1"/>
</dbReference>
<dbReference type="GeneID" id="42004977"/>
<keyword evidence="7" id="KW-1185">Reference proteome</keyword>
<comment type="caution">
    <text evidence="6">The sequence shown here is derived from an EMBL/GenBank/DDBJ whole genome shotgun (WGS) entry which is preliminary data.</text>
</comment>
<accession>A0A507C5T6</accession>
<organism evidence="6 7">
    <name type="scientific">Synchytrium microbalum</name>
    <dbReference type="NCBI Taxonomy" id="1806994"/>
    <lineage>
        <taxon>Eukaryota</taxon>
        <taxon>Fungi</taxon>
        <taxon>Fungi incertae sedis</taxon>
        <taxon>Chytridiomycota</taxon>
        <taxon>Chytridiomycota incertae sedis</taxon>
        <taxon>Chytridiomycetes</taxon>
        <taxon>Synchytriales</taxon>
        <taxon>Synchytriaceae</taxon>
        <taxon>Synchytrium</taxon>
    </lineage>
</organism>
<dbReference type="Gene3D" id="3.40.50.150">
    <property type="entry name" value="Vaccinia Virus protein VP39"/>
    <property type="match status" value="1"/>
</dbReference>
<evidence type="ECO:0000256" key="2">
    <source>
        <dbReference type="ARBA" id="ARBA00022603"/>
    </source>
</evidence>
<evidence type="ECO:0000256" key="1">
    <source>
        <dbReference type="ARBA" id="ARBA00005878"/>
    </source>
</evidence>
<feature type="binding site" evidence="5">
    <location>
        <position position="175"/>
    </location>
    <ligand>
        <name>S-adenosyl-L-methionine</name>
        <dbReference type="ChEBI" id="CHEBI:59789"/>
    </ligand>
</feature>
<dbReference type="PANTHER" id="PTHR13393">
    <property type="entry name" value="SAM-DEPENDENT METHYLTRANSFERASE"/>
    <property type="match status" value="1"/>
</dbReference>
<dbReference type="InterPro" id="IPR029063">
    <property type="entry name" value="SAM-dependent_MTases_sf"/>
</dbReference>
<dbReference type="Proteomes" id="UP000319731">
    <property type="component" value="Unassembled WGS sequence"/>
</dbReference>
<feature type="binding site" evidence="5">
    <location>
        <position position="125"/>
    </location>
    <ligand>
        <name>S-adenosyl-L-methionine</name>
        <dbReference type="ChEBI" id="CHEBI:59789"/>
    </ligand>
</feature>
<dbReference type="RefSeq" id="XP_031024348.1">
    <property type="nucleotide sequence ID" value="XM_031169680.1"/>
</dbReference>
<dbReference type="CDD" id="cd02440">
    <property type="entry name" value="AdoMet_MTases"/>
    <property type="match status" value="1"/>
</dbReference>
<name>A0A507C5T6_9FUNG</name>
<dbReference type="OrthoDB" id="514248at2759"/>
<evidence type="ECO:0000313" key="7">
    <source>
        <dbReference type="Proteomes" id="UP000319731"/>
    </source>
</evidence>
<dbReference type="PANTHER" id="PTHR13393:SF0">
    <property type="entry name" value="RNA N6-ADENOSINE-METHYLTRANSFERASE METTL16"/>
    <property type="match status" value="1"/>
</dbReference>
<evidence type="ECO:0008006" key="8">
    <source>
        <dbReference type="Google" id="ProtNLM"/>
    </source>
</evidence>
<dbReference type="GO" id="GO:0005634">
    <property type="term" value="C:nucleus"/>
    <property type="evidence" value="ECO:0007669"/>
    <property type="project" value="TreeGrafter"/>
</dbReference>
<dbReference type="InterPro" id="IPR017182">
    <property type="entry name" value="METTL16/PsiM"/>
</dbReference>
<sequence length="285" mass="32609">MHEKNPYRDNPPNFMELAESYKWLKPHLIHTGPSSANIDFKDPRSLRELTYALLWKDFNLRLEIPLDSLTPPVPNRLDYILCLRDLLECGDDDSYCVVDLGTGASCIYPLLGCRTFSSWSFIALESDRRLYEYALENIRRNDLLTRINVIHNTSEDLLPLFVDNQDHHIHAIMCNPPFYSSSKEIAALASNKELPPFAACTGSDAEMITAGGEVGFVTRMLDESAKNQDMKTRVTWYTSLLGRKEDVNVIETLCKHRQVNRFKTQMAPKFGSKKKRSHKPAVELL</sequence>
<evidence type="ECO:0000256" key="5">
    <source>
        <dbReference type="PIRSR" id="PIRSR037350-1"/>
    </source>
</evidence>
<comment type="similarity">
    <text evidence="1">Belongs to the methyltransferase superfamily. METTL16/RlmF family.</text>
</comment>
<protein>
    <recommendedName>
        <fullName evidence="8">U6 small nuclear RNA (adenine-(43)-N(6))-methyltransferase</fullName>
    </recommendedName>
</protein>
<keyword evidence="3" id="KW-0808">Transferase</keyword>
<dbReference type="PIRSF" id="PIRSF037350">
    <property type="entry name" value="Mtase_ZK1128_prd"/>
    <property type="match status" value="1"/>
</dbReference>
<dbReference type="GO" id="GO:0008168">
    <property type="term" value="F:methyltransferase activity"/>
    <property type="evidence" value="ECO:0007669"/>
    <property type="project" value="UniProtKB-KW"/>
</dbReference>
<evidence type="ECO:0000313" key="6">
    <source>
        <dbReference type="EMBL" id="TPX33336.1"/>
    </source>
</evidence>
<evidence type="ECO:0000256" key="3">
    <source>
        <dbReference type="ARBA" id="ARBA00022679"/>
    </source>
</evidence>
<keyword evidence="4 5" id="KW-0949">S-adenosyl-L-methionine</keyword>
<dbReference type="Pfam" id="PF05971">
    <property type="entry name" value="Methyltransf_10"/>
    <property type="match status" value="1"/>
</dbReference>
<feature type="binding site" evidence="5">
    <location>
        <position position="76"/>
    </location>
    <ligand>
        <name>S-adenosyl-L-methionine</name>
        <dbReference type="ChEBI" id="CHEBI:59789"/>
    </ligand>
</feature>